<dbReference type="Proteomes" id="UP000516480">
    <property type="component" value="Chromosome 12"/>
</dbReference>
<evidence type="ECO:0000256" key="4">
    <source>
        <dbReference type="ARBA" id="ARBA00023136"/>
    </source>
</evidence>
<dbReference type="GO" id="GO:0005783">
    <property type="term" value="C:endoplasmic reticulum"/>
    <property type="evidence" value="ECO:0007669"/>
    <property type="project" value="TreeGrafter"/>
</dbReference>
<dbReference type="AlphaFoldDB" id="A0A113SBQ9"/>
<feature type="transmembrane region" description="Helical" evidence="5">
    <location>
        <begin position="313"/>
        <end position="336"/>
    </location>
</feature>
<feature type="transmembrane region" description="Helical" evidence="5">
    <location>
        <begin position="626"/>
        <end position="644"/>
    </location>
</feature>
<dbReference type="PANTHER" id="PTHR20661">
    <property type="entry name" value="PHOSPHATIDYLINOSITOL-GLYCAN BIOSYNTHESIS CLASS W PROTEIN"/>
    <property type="match status" value="1"/>
</dbReference>
<feature type="transmembrane region" description="Helical" evidence="5">
    <location>
        <begin position="288"/>
        <end position="307"/>
    </location>
</feature>
<dbReference type="GO" id="GO:0006506">
    <property type="term" value="P:GPI anchor biosynthetic process"/>
    <property type="evidence" value="ECO:0007669"/>
    <property type="project" value="InterPro"/>
</dbReference>
<evidence type="ECO:0000313" key="9">
    <source>
        <dbReference type="EMBL" id="SCO61985.1"/>
    </source>
</evidence>
<dbReference type="Proteomes" id="UP000220214">
    <property type="component" value="Chromosome 12"/>
</dbReference>
<comment type="subcellular location">
    <subcellularLocation>
        <location evidence="1">Membrane</location>
        <topology evidence="1">Multi-pass membrane protein</topology>
    </subcellularLocation>
</comment>
<evidence type="ECO:0000313" key="6">
    <source>
        <dbReference type="EMBL" id="CXI80015.1"/>
    </source>
</evidence>
<feature type="transmembrane region" description="Helical" evidence="5">
    <location>
        <begin position="376"/>
        <end position="396"/>
    </location>
</feature>
<dbReference type="GO" id="GO:0016020">
    <property type="term" value="C:membrane"/>
    <property type="evidence" value="ECO:0007669"/>
    <property type="project" value="UniProtKB-SubCell"/>
</dbReference>
<feature type="transmembrane region" description="Helical" evidence="5">
    <location>
        <begin position="477"/>
        <end position="498"/>
    </location>
</feature>
<dbReference type="EMBL" id="LT608276">
    <property type="protein sequence ID" value="SCO61985.1"/>
    <property type="molecule type" value="Genomic_DNA"/>
</dbReference>
<sequence length="679" mass="81472">MKKINLISYLFSCPLNVTHILDPVFYMHEINKNANNNNYLFTYYNKNMNNEIEALYNDKHLHEVSQIFFQLSQKYKSYFEKKGKGELNIVDISKNNNDDRYKFKGININEKEIYFLYEIVKTKEIEKIRINESNKVSNYLNLLKNDSCVYKLNTIEYNKIKNMVNHSNDIVLNTYYIYLLLLFFSLCIYIEKSLFIIFPILRKWEIIMTLFIILIPSIIYLFLFFYFTITNVISLYIFFYFLFYAFTHKWKNKNKLKADDKVHPSKVDFMENKRKSDNTYNCLIHTRVINMCITCLCIFAVDFFFFPKHFKKSAYYGNTLMDLGIGACITTSAYSYKKKDKKVDINSGSKQYDEDNITNERAVKYIQKNNDILKFIIKYFTLFILGIGRFFAITFFNYNYSITEYGIHWNFFLTLFFLLIITNIIFNILKNKKKRIFIFSCISIAIYELFIHIFDIHSYILLKEERNTFFEANKEGIFNLIGSINLYTFSYSFWNIFIVDYSEEQEKKAMQNIVKNCEIEKKNKENLHEKSVFNNKICNDLRFSKDKYYSIYLNIKLFFFAFIFYILHWTLNKYEKYSVRVLCNANYIFIISSISMFMASLSYIIEQIITEQININILDKINSNTLTIFLFCNITLGIFNILFQSLLYPLVLAIFILILYSLFFLIFANFLPIYSRRKT</sequence>
<dbReference type="VEuPathDB" id="PlasmoDB:PBANKA_1230000"/>
<proteinExistence type="predicted"/>
<organism evidence="6 11">
    <name type="scientific">Plasmodium berghei</name>
    <dbReference type="NCBI Taxonomy" id="5821"/>
    <lineage>
        <taxon>Eukaryota</taxon>
        <taxon>Sar</taxon>
        <taxon>Alveolata</taxon>
        <taxon>Apicomplexa</taxon>
        <taxon>Aconoidasida</taxon>
        <taxon>Haemosporida</taxon>
        <taxon>Plasmodiidae</taxon>
        <taxon>Plasmodium</taxon>
        <taxon>Plasmodium (Vinckeia)</taxon>
    </lineage>
</organism>
<evidence type="ECO:0000313" key="13">
    <source>
        <dbReference type="Proteomes" id="UP000219974"/>
    </source>
</evidence>
<feature type="transmembrane region" description="Helical" evidence="5">
    <location>
        <begin position="204"/>
        <end position="223"/>
    </location>
</feature>
<evidence type="ECO:0000256" key="3">
    <source>
        <dbReference type="ARBA" id="ARBA00022989"/>
    </source>
</evidence>
<dbReference type="Pfam" id="PF06423">
    <property type="entry name" value="GWT1"/>
    <property type="match status" value="1"/>
</dbReference>
<keyword evidence="4 5" id="KW-0472">Membrane</keyword>
<dbReference type="InterPro" id="IPR009447">
    <property type="entry name" value="PIGW/GWT1"/>
</dbReference>
<dbReference type="Proteomes" id="UP000069549">
    <property type="component" value="Chromosome 12"/>
</dbReference>
<evidence type="ECO:0000313" key="14">
    <source>
        <dbReference type="Proteomes" id="UP000220214"/>
    </source>
</evidence>
<dbReference type="Proteomes" id="UP000219974">
    <property type="component" value="Chromosome 12"/>
</dbReference>
<dbReference type="OrthoDB" id="15270at2759"/>
<evidence type="ECO:0000313" key="7">
    <source>
        <dbReference type="EMBL" id="SCM25361.1"/>
    </source>
</evidence>
<dbReference type="Proteomes" id="UP000219860">
    <property type="component" value="Chromosome 12"/>
</dbReference>
<dbReference type="GO" id="GO:0032216">
    <property type="term" value="F:glucosaminyl-phosphatidylinositol O-acyltransferase activity"/>
    <property type="evidence" value="ECO:0007669"/>
    <property type="project" value="TreeGrafter"/>
</dbReference>
<dbReference type="PANTHER" id="PTHR20661:SF0">
    <property type="entry name" value="PHOSPHATIDYLINOSITOL-GLYCAN BIOSYNTHESIS CLASS W PROTEIN"/>
    <property type="match status" value="1"/>
</dbReference>
<dbReference type="EMBL" id="LT608260">
    <property type="protein sequence ID" value="SCO63769.1"/>
    <property type="molecule type" value="Genomic_DNA"/>
</dbReference>
<evidence type="ECO:0000256" key="1">
    <source>
        <dbReference type="ARBA" id="ARBA00004141"/>
    </source>
</evidence>
<name>A0A113SBQ9_PLABE</name>
<protein>
    <submittedName>
        <fullName evidence="6">GPI-anchored wall transfer protein 1, putative</fullName>
    </submittedName>
</protein>
<evidence type="ECO:0000313" key="8">
    <source>
        <dbReference type="EMBL" id="SCN27344.1"/>
    </source>
</evidence>
<feature type="transmembrane region" description="Helical" evidence="5">
    <location>
        <begin position="436"/>
        <end position="457"/>
    </location>
</feature>
<feature type="transmembrane region" description="Helical" evidence="5">
    <location>
        <begin position="175"/>
        <end position="197"/>
    </location>
</feature>
<evidence type="ECO:0000313" key="10">
    <source>
        <dbReference type="EMBL" id="SCO63769.1"/>
    </source>
</evidence>
<keyword evidence="3 5" id="KW-1133">Transmembrane helix</keyword>
<dbReference type="GO" id="GO:0072659">
    <property type="term" value="P:protein localization to plasma membrane"/>
    <property type="evidence" value="ECO:0007669"/>
    <property type="project" value="TreeGrafter"/>
</dbReference>
<feature type="transmembrane region" description="Helical" evidence="5">
    <location>
        <begin position="587"/>
        <end position="605"/>
    </location>
</feature>
<accession>A0A113SBQ9</accession>
<keyword evidence="2 5" id="KW-0812">Transmembrane</keyword>
<dbReference type="OMA" id="CNANYIC"/>
<dbReference type="EMBL" id="LT160032">
    <property type="protein sequence ID" value="CXI80015.1"/>
    <property type="molecule type" value="Genomic_DNA"/>
</dbReference>
<evidence type="ECO:0000313" key="15">
    <source>
        <dbReference type="Proteomes" id="UP000516480"/>
    </source>
</evidence>
<evidence type="ECO:0000256" key="2">
    <source>
        <dbReference type="ARBA" id="ARBA00022692"/>
    </source>
</evidence>
<evidence type="ECO:0000256" key="5">
    <source>
        <dbReference type="SAM" id="Phobius"/>
    </source>
</evidence>
<feature type="transmembrane region" description="Helical" evidence="5">
    <location>
        <begin position="650"/>
        <end position="674"/>
    </location>
</feature>
<feature type="transmembrane region" description="Helical" evidence="5">
    <location>
        <begin position="549"/>
        <end position="567"/>
    </location>
</feature>
<evidence type="ECO:0000313" key="11">
    <source>
        <dbReference type="Proteomes" id="UP000069549"/>
    </source>
</evidence>
<dbReference type="EMBL" id="LT608148">
    <property type="protein sequence ID" value="SCM25361.1"/>
    <property type="molecule type" value="Genomic_DNA"/>
</dbReference>
<reference evidence="6 11" key="1">
    <citation type="submission" date="2016-02" db="EMBL/GenBank/DDBJ databases">
        <authorList>
            <consortium name="Pathogen Informatics"/>
        </authorList>
    </citation>
    <scope>NUCLEOTIDE SEQUENCE [LARGE SCALE GENOMIC DNA]</scope>
    <source>
        <strain evidence="6 11">K173</strain>
        <strain evidence="7 15">NK65 ny</strain>
        <strain evidence="8 14">NK65e</strain>
        <strain evidence="10 12">SP11 Antwerpcl1</strain>
        <strain evidence="9 13">SP11 RLL</strain>
    </source>
</reference>
<dbReference type="EMBL" id="LT614638">
    <property type="protein sequence ID" value="SCN27344.1"/>
    <property type="molecule type" value="Genomic_DNA"/>
</dbReference>
<feature type="transmembrane region" description="Helical" evidence="5">
    <location>
        <begin position="408"/>
        <end position="429"/>
    </location>
</feature>
<gene>
    <name evidence="6" type="primary">GWT1</name>
    <name evidence="6" type="ORF">PBK173_000343200</name>
    <name evidence="8" type="ORF">PBNK65E_000333700</name>
    <name evidence="7" type="ORF">PBNK65NY_000333400</name>
    <name evidence="10" type="ORF">PBSP11A_000333700</name>
    <name evidence="9" type="ORF">PBSP11RLL_000333600</name>
</gene>
<evidence type="ECO:0000313" key="12">
    <source>
        <dbReference type="Proteomes" id="UP000219860"/>
    </source>
</evidence>